<dbReference type="Gene3D" id="3.20.20.70">
    <property type="entry name" value="Aldolase class I"/>
    <property type="match status" value="2"/>
</dbReference>
<dbReference type="SUPFAM" id="SSF102114">
    <property type="entry name" value="Radical SAM enzymes"/>
    <property type="match status" value="1"/>
</dbReference>
<accession>A0A0F7FIV7</accession>
<evidence type="ECO:0000259" key="5">
    <source>
        <dbReference type="PROSITE" id="PS51918"/>
    </source>
</evidence>
<protein>
    <recommendedName>
        <fullName evidence="5">Radical SAM core domain-containing protein</fullName>
    </recommendedName>
</protein>
<dbReference type="InterPro" id="IPR013785">
    <property type="entry name" value="Aldolase_TIM"/>
</dbReference>
<dbReference type="CDD" id="cd21121">
    <property type="entry name" value="SPASM_Cmo-like"/>
    <property type="match status" value="1"/>
</dbReference>
<dbReference type="KEGG" id="thf:MA03_03480"/>
<dbReference type="PANTHER" id="PTHR11228:SF34">
    <property type="entry name" value="TUNGSTEN-CONTAINING ALDEHYDE FERREDOXIN OXIDOREDUCTASE COFACTOR MODIFYING PROTEIN"/>
    <property type="match status" value="1"/>
</dbReference>
<dbReference type="InterPro" id="IPR007197">
    <property type="entry name" value="rSAM"/>
</dbReference>
<keyword evidence="4" id="KW-0411">Iron-sulfur</keyword>
<sequence>MCVRRTWGQQRFGHMDLSLYKKVIDESVGKVRRIALYGFGEPLAHPLFPDFVRYARTRLGDNVFLHFVTNGTLFDPERARNIFEAGVDQVAFSIDAPELGTLSRIRIGSQQYSVLDNLESAARLKGEYGSKLGIATVLMKSNYRLLPRLVEKAVQLELDFVVVSHVVPYHPMLVGEAVYTTASREAVEFYKSTGGRLDALAKEAIYDAMLTHHKLVSSGKQQLYIQLVEKIFEKGYSVNADIARDAVARESILRDVELYLEAAREIARNAGIEIRLPSVYADSLQRSCPYIDEKATMILRDGSVTPCMDLAYEHPAYTNLHSKIIKAVRFGNVAEESLEEIWNKPEYVKFRKTRENLSKGVPWCGDCPFATKRCWYTESNQYDCYGNDVGCNECIYSAGLAHCIL</sequence>
<keyword evidence="3" id="KW-0408">Iron</keyword>
<feature type="domain" description="Radical SAM core" evidence="5">
    <location>
        <begin position="1"/>
        <end position="196"/>
    </location>
</feature>
<dbReference type="AlphaFoldDB" id="A0A0F7FIV7"/>
<organism evidence="6 7">
    <name type="scientific">Infirmifilum uzonense</name>
    <dbReference type="NCBI Taxonomy" id="1550241"/>
    <lineage>
        <taxon>Archaea</taxon>
        <taxon>Thermoproteota</taxon>
        <taxon>Thermoprotei</taxon>
        <taxon>Thermofilales</taxon>
        <taxon>Thermofilaceae</taxon>
        <taxon>Infirmifilum</taxon>
    </lineage>
</organism>
<evidence type="ECO:0000256" key="4">
    <source>
        <dbReference type="ARBA" id="ARBA00023014"/>
    </source>
</evidence>
<keyword evidence="7" id="KW-1185">Reference proteome</keyword>
<dbReference type="PATRIC" id="fig|1550241.5.peg.736"/>
<keyword evidence="2" id="KW-0479">Metal-binding</keyword>
<dbReference type="Proteomes" id="UP000067434">
    <property type="component" value="Chromosome"/>
</dbReference>
<dbReference type="GO" id="GO:0051536">
    <property type="term" value="F:iron-sulfur cluster binding"/>
    <property type="evidence" value="ECO:0007669"/>
    <property type="project" value="UniProtKB-KW"/>
</dbReference>
<dbReference type="GO" id="GO:0046872">
    <property type="term" value="F:metal ion binding"/>
    <property type="evidence" value="ECO:0007669"/>
    <property type="project" value="UniProtKB-KW"/>
</dbReference>
<gene>
    <name evidence="6" type="ORF">MA03_03480</name>
</gene>
<dbReference type="HOGENOM" id="CLU_009273_1_1_2"/>
<keyword evidence="1" id="KW-0949">S-adenosyl-L-methionine</keyword>
<dbReference type="Pfam" id="PF13186">
    <property type="entry name" value="SPASM"/>
    <property type="match status" value="1"/>
</dbReference>
<dbReference type="InterPro" id="IPR023885">
    <property type="entry name" value="4Fe4S-binding_SPASM_dom"/>
</dbReference>
<proteinExistence type="predicted"/>
<dbReference type="InterPro" id="IPR058240">
    <property type="entry name" value="rSAM_sf"/>
</dbReference>
<evidence type="ECO:0000313" key="7">
    <source>
        <dbReference type="Proteomes" id="UP000067434"/>
    </source>
</evidence>
<dbReference type="InterPro" id="IPR050377">
    <property type="entry name" value="Radical_SAM_PqqE_MftC-like"/>
</dbReference>
<dbReference type="CDD" id="cd01335">
    <property type="entry name" value="Radical_SAM"/>
    <property type="match status" value="1"/>
</dbReference>
<dbReference type="PANTHER" id="PTHR11228">
    <property type="entry name" value="RADICAL SAM DOMAIN PROTEIN"/>
    <property type="match status" value="1"/>
</dbReference>
<evidence type="ECO:0000313" key="6">
    <source>
        <dbReference type="EMBL" id="AKG39337.1"/>
    </source>
</evidence>
<dbReference type="PROSITE" id="PS51918">
    <property type="entry name" value="RADICAL_SAM"/>
    <property type="match status" value="1"/>
</dbReference>
<dbReference type="GO" id="GO:0003824">
    <property type="term" value="F:catalytic activity"/>
    <property type="evidence" value="ECO:0007669"/>
    <property type="project" value="InterPro"/>
</dbReference>
<evidence type="ECO:0000256" key="3">
    <source>
        <dbReference type="ARBA" id="ARBA00023004"/>
    </source>
</evidence>
<dbReference type="Pfam" id="PF04055">
    <property type="entry name" value="Radical_SAM"/>
    <property type="match status" value="1"/>
</dbReference>
<name>A0A0F7FIV7_9CREN</name>
<evidence type="ECO:0000256" key="1">
    <source>
        <dbReference type="ARBA" id="ARBA00022691"/>
    </source>
</evidence>
<evidence type="ECO:0000256" key="2">
    <source>
        <dbReference type="ARBA" id="ARBA00022723"/>
    </source>
</evidence>
<reference evidence="6 7" key="1">
    <citation type="journal article" date="2015" name="Stand. Genomic Sci.">
        <title>Complete genome sequence of and proposal of Thermofilum uzonense sp. nov. a novel hyperthermophilic crenarchaeon and emended description of the genus Thermofilum.</title>
        <authorList>
            <person name="Toshchakov S.V."/>
            <person name="Korzhenkov A.A."/>
            <person name="Samarov N.I."/>
            <person name="Mazunin I.O."/>
            <person name="Mozhey O.I."/>
            <person name="Shmyr I.S."/>
            <person name="Derbikova K.S."/>
            <person name="Taranov E.A."/>
            <person name="Dominova I.N."/>
            <person name="Bonch-Osmolovskaya E.A."/>
            <person name="Patrushev M.V."/>
            <person name="Podosokorskaya O.A."/>
            <person name="Kublanov I.V."/>
        </authorList>
    </citation>
    <scope>NUCLEOTIDE SEQUENCE [LARGE SCALE GENOMIC DNA]</scope>
    <source>
        <strain evidence="6 7">1807-2</strain>
    </source>
</reference>
<dbReference type="STRING" id="1550241.MA03_03480"/>
<dbReference type="EMBL" id="CP009961">
    <property type="protein sequence ID" value="AKG39337.1"/>
    <property type="molecule type" value="Genomic_DNA"/>
</dbReference>